<keyword evidence="4" id="KW-1185">Reference proteome</keyword>
<feature type="domain" description="Methyltransferase FkbM" evidence="2">
    <location>
        <begin position="349"/>
        <end position="519"/>
    </location>
</feature>
<dbReference type="CDD" id="cd02440">
    <property type="entry name" value="AdoMet_MTases"/>
    <property type="match status" value="1"/>
</dbReference>
<dbReference type="InterPro" id="IPR052514">
    <property type="entry name" value="SAM-dependent_MTase"/>
</dbReference>
<dbReference type="PANTHER" id="PTHR34203">
    <property type="entry name" value="METHYLTRANSFERASE, FKBM FAMILY PROTEIN"/>
    <property type="match status" value="1"/>
</dbReference>
<dbReference type="PANTHER" id="PTHR34203:SF15">
    <property type="entry name" value="SLL1173 PROTEIN"/>
    <property type="match status" value="1"/>
</dbReference>
<evidence type="ECO:0000256" key="1">
    <source>
        <dbReference type="SAM" id="MobiDB-lite"/>
    </source>
</evidence>
<sequence length="541" mass="58529">MAVFESLVEAYASENVAVASGLSPTLHDDFYLAPFTWLVKDGASVTDGLGISVQEIYFLECLAQARRGQKILVIGNAYGWSTLALALANPGAQVLAIDAGYDINSVAGIEVTNRLAANLGLNVTAVLAVSPQDVPAVVTEHLGEVDLVFIDGFHSSEQIVADWRAVRPFLTPDAVVLLHDVAFVNLTAGYEQIIEESGWHAALLHATTTGIGILVREPDAALSRLLTAFAGHDEARQVVVAEAKAMSHLRGSEQRAWALGAIPASTEHLPHPIKDPAQRAGTAEEPTMTTDASADTAGAPGSIGVRELDNARFFYRIGTTDEIVLDSHYGSPRYFAAEYTPREDDTIVDVGAHIGAFAVLAARQVPKGKVFALEPGFENFEIMQRNLAENEADNVTAHKLALGAKTETVRLWHGPGSVGHSLFLNPLWADVPVEPRNMETHSEDGYEEVACQALEEWLTEHGIAEIDYMKMNIEGAEYDVLGKAPLNVLRVIRHMHVELHPEEDGLADALIQRLDEAGFTTSVVWSDDPTVKGWVTAQRND</sequence>
<protein>
    <submittedName>
        <fullName evidence="3">FkbM family methyltransferase</fullName>
    </submittedName>
</protein>
<evidence type="ECO:0000259" key="2">
    <source>
        <dbReference type="Pfam" id="PF05050"/>
    </source>
</evidence>
<comment type="caution">
    <text evidence="3">The sequence shown here is derived from an EMBL/GenBank/DDBJ whole genome shotgun (WGS) entry which is preliminary data.</text>
</comment>
<dbReference type="Pfam" id="PF05050">
    <property type="entry name" value="Methyltransf_21"/>
    <property type="match status" value="1"/>
</dbReference>
<feature type="compositionally biased region" description="Basic and acidic residues" evidence="1">
    <location>
        <begin position="268"/>
        <end position="277"/>
    </location>
</feature>
<evidence type="ECO:0000313" key="4">
    <source>
        <dbReference type="Proteomes" id="UP001201629"/>
    </source>
</evidence>
<dbReference type="InterPro" id="IPR029063">
    <property type="entry name" value="SAM-dependent_MTases_sf"/>
</dbReference>
<proteinExistence type="predicted"/>
<reference evidence="3 4" key="1">
    <citation type="submission" date="2022-01" db="EMBL/GenBank/DDBJ databases">
        <authorList>
            <person name="Riesco R."/>
            <person name="Trujillo M.E."/>
        </authorList>
    </citation>
    <scope>NUCLEOTIDE SEQUENCE [LARGE SCALE GENOMIC DNA]</scope>
    <source>
        <strain evidence="3 4">NIE79</strain>
    </source>
</reference>
<dbReference type="InterPro" id="IPR006342">
    <property type="entry name" value="FkbM_mtfrase"/>
</dbReference>
<dbReference type="Gene3D" id="3.40.50.150">
    <property type="entry name" value="Vaccinia Virus protein VP39"/>
    <property type="match status" value="2"/>
</dbReference>
<evidence type="ECO:0000313" key="3">
    <source>
        <dbReference type="EMBL" id="MCG5447297.1"/>
    </source>
</evidence>
<keyword evidence="3" id="KW-0808">Transferase</keyword>
<dbReference type="Proteomes" id="UP001201629">
    <property type="component" value="Unassembled WGS sequence"/>
</dbReference>
<dbReference type="GO" id="GO:0032259">
    <property type="term" value="P:methylation"/>
    <property type="evidence" value="ECO:0007669"/>
    <property type="project" value="UniProtKB-KW"/>
</dbReference>
<name>A0ABS9NBJ6_9ACTN</name>
<dbReference type="NCBIfam" id="TIGR01444">
    <property type="entry name" value="fkbM_fam"/>
    <property type="match status" value="1"/>
</dbReference>
<gene>
    <name evidence="3" type="ORF">NIE79_006040</name>
</gene>
<feature type="region of interest" description="Disordered" evidence="1">
    <location>
        <begin position="268"/>
        <end position="301"/>
    </location>
</feature>
<dbReference type="EMBL" id="JAKKFD010000066">
    <property type="protein sequence ID" value="MCG5447297.1"/>
    <property type="molecule type" value="Genomic_DNA"/>
</dbReference>
<organism evidence="3 4">
    <name type="scientific">Micromonospora trifolii</name>
    <dbReference type="NCBI Taxonomy" id="2911208"/>
    <lineage>
        <taxon>Bacteria</taxon>
        <taxon>Bacillati</taxon>
        <taxon>Actinomycetota</taxon>
        <taxon>Actinomycetes</taxon>
        <taxon>Micromonosporales</taxon>
        <taxon>Micromonosporaceae</taxon>
        <taxon>Micromonospora</taxon>
    </lineage>
</organism>
<dbReference type="RefSeq" id="WP_238682115.1">
    <property type="nucleotide sequence ID" value="NZ_JAKKFD010000066.1"/>
</dbReference>
<dbReference type="Pfam" id="PF13578">
    <property type="entry name" value="Methyltransf_24"/>
    <property type="match status" value="1"/>
</dbReference>
<dbReference type="SUPFAM" id="SSF53335">
    <property type="entry name" value="S-adenosyl-L-methionine-dependent methyltransferases"/>
    <property type="match status" value="2"/>
</dbReference>
<accession>A0ABS9NBJ6</accession>
<dbReference type="GO" id="GO:0008168">
    <property type="term" value="F:methyltransferase activity"/>
    <property type="evidence" value="ECO:0007669"/>
    <property type="project" value="UniProtKB-KW"/>
</dbReference>
<keyword evidence="3" id="KW-0489">Methyltransferase</keyword>